<dbReference type="PANTHER" id="PTHR24023:SF1095">
    <property type="entry name" value="EGF-LIKE DOMAIN-CONTAINING PROTEIN"/>
    <property type="match status" value="1"/>
</dbReference>
<organism evidence="3 4">
    <name type="scientific">Flavonifractor plautii</name>
    <name type="common">Fusobacterium plautii</name>
    <dbReference type="NCBI Taxonomy" id="292800"/>
    <lineage>
        <taxon>Bacteria</taxon>
        <taxon>Bacillati</taxon>
        <taxon>Bacillota</taxon>
        <taxon>Clostridia</taxon>
        <taxon>Eubacteriales</taxon>
        <taxon>Oscillospiraceae</taxon>
        <taxon>Flavonifractor</taxon>
    </lineage>
</organism>
<dbReference type="GO" id="GO:0030198">
    <property type="term" value="P:extracellular matrix organization"/>
    <property type="evidence" value="ECO:0007669"/>
    <property type="project" value="TreeGrafter"/>
</dbReference>
<dbReference type="GO" id="GO:0031012">
    <property type="term" value="C:extracellular matrix"/>
    <property type="evidence" value="ECO:0007669"/>
    <property type="project" value="TreeGrafter"/>
</dbReference>
<evidence type="ECO:0000313" key="3">
    <source>
        <dbReference type="EMBL" id="MSB48022.1"/>
    </source>
</evidence>
<comment type="caution">
    <text evidence="3">The sequence shown here is derived from an EMBL/GenBank/DDBJ whole genome shotgun (WGS) entry which is preliminary data.</text>
</comment>
<dbReference type="InterPro" id="IPR008160">
    <property type="entry name" value="Collagen"/>
</dbReference>
<dbReference type="GO" id="GO:0030020">
    <property type="term" value="F:extracellular matrix structural constituent conferring tensile strength"/>
    <property type="evidence" value="ECO:0007669"/>
    <property type="project" value="TreeGrafter"/>
</dbReference>
<dbReference type="InterPro" id="IPR050149">
    <property type="entry name" value="Collagen_superfamily"/>
</dbReference>
<sequence length="282" mass="26937">MCCPVCCPVPGPVGPPGPTGPQGIPGSPGPTGAVGPTGPQGRDGAPGSAGPVGATGPTGPAGPMGATGPAGTAGETGPTGPQGPSGPTGPQGRDGAPGSTGPVGATGPAGPTGPTGPTAAAVGCACVQQMRNVLQQLIQLYPNDNAVVAMDSGNNSSGRLGSLLPAGPNAGLLQLVNSQGVPQEAVSICRIASVRITSASYNNAITYLPVPVPPPTGCDADCEAAIRSYLPVGTTGVAINAGGQTVANGSIIRNEFGMVVVVGPNSSDPAFVSTCKAEIINQ</sequence>
<dbReference type="Proteomes" id="UP000429811">
    <property type="component" value="Unassembled WGS sequence"/>
</dbReference>
<keyword evidence="3" id="KW-0176">Collagen</keyword>
<feature type="compositionally biased region" description="Low complexity" evidence="1">
    <location>
        <begin position="21"/>
        <end position="79"/>
    </location>
</feature>
<dbReference type="GO" id="GO:0005615">
    <property type="term" value="C:extracellular space"/>
    <property type="evidence" value="ECO:0007669"/>
    <property type="project" value="TreeGrafter"/>
</dbReference>
<accession>A0A6I2RCL6</accession>
<evidence type="ECO:0000313" key="2">
    <source>
        <dbReference type="EMBL" id="MSB22547.1"/>
    </source>
</evidence>
<reference evidence="4 5" key="1">
    <citation type="journal article" date="2019" name="Nat. Med.">
        <title>A library of human gut bacterial isolates paired with longitudinal multiomics data enables mechanistic microbiome research.</title>
        <authorList>
            <person name="Poyet M."/>
            <person name="Groussin M."/>
            <person name="Gibbons S.M."/>
            <person name="Avila-Pacheco J."/>
            <person name="Jiang X."/>
            <person name="Kearney S.M."/>
            <person name="Perrotta A.R."/>
            <person name="Berdy B."/>
            <person name="Zhao S."/>
            <person name="Lieberman T.D."/>
            <person name="Swanson P.K."/>
            <person name="Smith M."/>
            <person name="Roesemann S."/>
            <person name="Alexander J.E."/>
            <person name="Rich S.A."/>
            <person name="Livny J."/>
            <person name="Vlamakis H."/>
            <person name="Clish C."/>
            <person name="Bullock K."/>
            <person name="Deik A."/>
            <person name="Scott J."/>
            <person name="Pierce K.A."/>
            <person name="Xavier R.J."/>
            <person name="Alm E.J."/>
        </authorList>
    </citation>
    <scope>NUCLEOTIDE SEQUENCE [LARGE SCALE GENOMIC DNA]</scope>
    <source>
        <strain evidence="2 5">BIOML-A2</strain>
        <strain evidence="3 4">BIOML-A5</strain>
    </source>
</reference>
<dbReference type="Proteomes" id="UP000434475">
    <property type="component" value="Unassembled WGS sequence"/>
</dbReference>
<evidence type="ECO:0000313" key="4">
    <source>
        <dbReference type="Proteomes" id="UP000429811"/>
    </source>
</evidence>
<dbReference type="AlphaFoldDB" id="A0A6I2RCL6"/>
<evidence type="ECO:0000313" key="5">
    <source>
        <dbReference type="Proteomes" id="UP000434475"/>
    </source>
</evidence>
<feature type="region of interest" description="Disordered" evidence="1">
    <location>
        <begin position="17"/>
        <end position="118"/>
    </location>
</feature>
<protein>
    <submittedName>
        <fullName evidence="3">Collagen-like protein</fullName>
    </submittedName>
</protein>
<gene>
    <name evidence="3" type="ORF">GKE90_04795</name>
    <name evidence="2" type="ORF">GKE97_24100</name>
</gene>
<proteinExistence type="predicted"/>
<dbReference type="EMBL" id="WKPO01000004">
    <property type="protein sequence ID" value="MSB48022.1"/>
    <property type="molecule type" value="Genomic_DNA"/>
</dbReference>
<evidence type="ECO:0000256" key="1">
    <source>
        <dbReference type="SAM" id="MobiDB-lite"/>
    </source>
</evidence>
<name>A0A6I2RCL6_FLAPL</name>
<dbReference type="PANTHER" id="PTHR24023">
    <property type="entry name" value="COLLAGEN ALPHA"/>
    <property type="match status" value="1"/>
</dbReference>
<dbReference type="Pfam" id="PF01391">
    <property type="entry name" value="Collagen"/>
    <property type="match status" value="1"/>
</dbReference>
<dbReference type="EMBL" id="WKPR01000044">
    <property type="protein sequence ID" value="MSB22547.1"/>
    <property type="molecule type" value="Genomic_DNA"/>
</dbReference>
<feature type="compositionally biased region" description="Low complexity" evidence="1">
    <location>
        <begin position="88"/>
        <end position="109"/>
    </location>
</feature>